<proteinExistence type="predicted"/>
<sequence>MKQSQNSIELAKEIAKLDLDIGALKRSKRLVKTKEIDRVLEEKKLLREKLSNELFFNEIPLWDRLENYIDTYCLNRKLCKEEQSDLMNYIIDLFGRSNPIVSKPKQKGLAKWLSIGDKYILYYNKEDNKTWATLEININEEYKTH</sequence>
<protein>
    <submittedName>
        <fullName evidence="1">Uncharacterized protein</fullName>
    </submittedName>
</protein>
<comment type="caution">
    <text evidence="1">The sequence shown here is derived from an EMBL/GenBank/DDBJ whole genome shotgun (WGS) entry which is preliminary data.</text>
</comment>
<reference evidence="1" key="1">
    <citation type="journal article" date="2018" name="Genome Biol.">
        <title>SKESA: strategic k-mer extension for scrupulous assemblies.</title>
        <authorList>
            <person name="Souvorov A."/>
            <person name="Agarwala R."/>
            <person name="Lipman D.J."/>
        </authorList>
    </citation>
    <scope>NUCLEOTIDE SEQUENCE</scope>
    <source>
        <strain evidence="1">HN1000</strain>
    </source>
</reference>
<reference evidence="1" key="2">
    <citation type="submission" date="2021-06" db="EMBL/GenBank/DDBJ databases">
        <authorList>
            <consortium name="NCBI Pathogen Detection Project"/>
        </authorList>
    </citation>
    <scope>NUCLEOTIDE SEQUENCE</scope>
    <source>
        <strain evidence="1">HN1000</strain>
    </source>
</reference>
<evidence type="ECO:0000313" key="1">
    <source>
        <dbReference type="EMBL" id="HBH1543724.1"/>
    </source>
</evidence>
<dbReference type="AlphaFoldDB" id="A0AAN6A6V3"/>
<dbReference type="RefSeq" id="WP_021415785.1">
    <property type="nucleotide sequence ID" value="NZ_FULL01000006.1"/>
</dbReference>
<evidence type="ECO:0000313" key="2">
    <source>
        <dbReference type="Proteomes" id="UP000878956"/>
    </source>
</evidence>
<organism evidence="1 2">
    <name type="scientific">Clostridioides difficile</name>
    <name type="common">Peptoclostridium difficile</name>
    <dbReference type="NCBI Taxonomy" id="1496"/>
    <lineage>
        <taxon>Bacteria</taxon>
        <taxon>Bacillati</taxon>
        <taxon>Bacillota</taxon>
        <taxon>Clostridia</taxon>
        <taxon>Peptostreptococcales</taxon>
        <taxon>Peptostreptococcaceae</taxon>
        <taxon>Clostridioides</taxon>
    </lineage>
</organism>
<dbReference type="Proteomes" id="UP000878956">
    <property type="component" value="Unassembled WGS sequence"/>
</dbReference>
<dbReference type="EMBL" id="DAEPXK010000046">
    <property type="protein sequence ID" value="HBH1543724.1"/>
    <property type="molecule type" value="Genomic_DNA"/>
</dbReference>
<accession>A0AAN6A6V3</accession>
<gene>
    <name evidence="1" type="ORF">KRM00_003256</name>
</gene>
<name>A0AAN6A6V3_CLODI</name>